<name>A0A2P7QK37_9SPHN</name>
<dbReference type="PANTHER" id="PTHR48100">
    <property type="entry name" value="BROAD-SPECIFICITY PHOSPHATASE YOR283W-RELATED"/>
    <property type="match status" value="1"/>
</dbReference>
<reference evidence="1 2" key="1">
    <citation type="submission" date="2018-03" db="EMBL/GenBank/DDBJ databases">
        <title>The draft genome of Sphingosinicella sp. GL-C-18.</title>
        <authorList>
            <person name="Liu L."/>
            <person name="Li L."/>
            <person name="Liang L."/>
            <person name="Zhang X."/>
            <person name="Wang T."/>
        </authorList>
    </citation>
    <scope>NUCLEOTIDE SEQUENCE [LARGE SCALE GENOMIC DNA]</scope>
    <source>
        <strain evidence="1 2">GL-C-18</strain>
    </source>
</reference>
<organism evidence="1 2">
    <name type="scientific">Allosphingosinicella deserti</name>
    <dbReference type="NCBI Taxonomy" id="2116704"/>
    <lineage>
        <taxon>Bacteria</taxon>
        <taxon>Pseudomonadati</taxon>
        <taxon>Pseudomonadota</taxon>
        <taxon>Alphaproteobacteria</taxon>
        <taxon>Sphingomonadales</taxon>
        <taxon>Sphingomonadaceae</taxon>
        <taxon>Allosphingosinicella</taxon>
    </lineage>
</organism>
<dbReference type="AlphaFoldDB" id="A0A2P7QK37"/>
<accession>A0A2P7QK37</accession>
<dbReference type="PANTHER" id="PTHR48100:SF1">
    <property type="entry name" value="HISTIDINE PHOSPHATASE FAMILY PROTEIN-RELATED"/>
    <property type="match status" value="1"/>
</dbReference>
<dbReference type="InterPro" id="IPR013078">
    <property type="entry name" value="His_Pase_superF_clade-1"/>
</dbReference>
<dbReference type="InterPro" id="IPR050275">
    <property type="entry name" value="PGM_Phosphatase"/>
</dbReference>
<dbReference type="EMBL" id="PXYI01000006">
    <property type="protein sequence ID" value="PSJ38311.1"/>
    <property type="molecule type" value="Genomic_DNA"/>
</dbReference>
<sequence length="189" mass="20273">MSGQILHLLRHAAVERPGLYLGRTDEPCTEGGRAACLARVADCEFERIVSSPLVRASEVANGIAAARALAVEEDAAWMELDFGAWEGRTAADIDEANLRPFYDDPDAHPPPGGERWTALARRVAGAIARLDARATLVVTHSGPMRAALAGLCGFDRRQVWAFDLPYAALLSLRIHPGAPAIAQIVGLRT</sequence>
<gene>
    <name evidence="1" type="ORF">C7I55_17815</name>
</gene>
<dbReference type="Gene3D" id="3.40.50.1240">
    <property type="entry name" value="Phosphoglycerate mutase-like"/>
    <property type="match status" value="1"/>
</dbReference>
<dbReference type="Pfam" id="PF00300">
    <property type="entry name" value="His_Phos_1"/>
    <property type="match status" value="1"/>
</dbReference>
<proteinExistence type="predicted"/>
<comment type="caution">
    <text evidence="1">The sequence shown here is derived from an EMBL/GenBank/DDBJ whole genome shotgun (WGS) entry which is preliminary data.</text>
</comment>
<dbReference type="GO" id="GO:0016791">
    <property type="term" value="F:phosphatase activity"/>
    <property type="evidence" value="ECO:0007669"/>
    <property type="project" value="TreeGrafter"/>
</dbReference>
<protein>
    <submittedName>
        <fullName evidence="1">Histidine phosphatase family protein</fullName>
    </submittedName>
</protein>
<dbReference type="SMART" id="SM00855">
    <property type="entry name" value="PGAM"/>
    <property type="match status" value="1"/>
</dbReference>
<dbReference type="InterPro" id="IPR029033">
    <property type="entry name" value="His_PPase_superfam"/>
</dbReference>
<dbReference type="Proteomes" id="UP000241167">
    <property type="component" value="Unassembled WGS sequence"/>
</dbReference>
<evidence type="ECO:0000313" key="2">
    <source>
        <dbReference type="Proteomes" id="UP000241167"/>
    </source>
</evidence>
<evidence type="ECO:0000313" key="1">
    <source>
        <dbReference type="EMBL" id="PSJ38311.1"/>
    </source>
</evidence>
<dbReference type="SUPFAM" id="SSF53254">
    <property type="entry name" value="Phosphoglycerate mutase-like"/>
    <property type="match status" value="1"/>
</dbReference>
<dbReference type="GO" id="GO:0005737">
    <property type="term" value="C:cytoplasm"/>
    <property type="evidence" value="ECO:0007669"/>
    <property type="project" value="TreeGrafter"/>
</dbReference>
<keyword evidence="2" id="KW-1185">Reference proteome</keyword>
<dbReference type="RefSeq" id="WP_106514377.1">
    <property type="nucleotide sequence ID" value="NZ_PXYI01000006.1"/>
</dbReference>
<dbReference type="OrthoDB" id="5449373at2"/>